<dbReference type="GO" id="GO:0002935">
    <property type="term" value="F:tRNA (adenine(37)-C2)-methyltransferase activity"/>
    <property type="evidence" value="ECO:0007669"/>
    <property type="project" value="UniProtKB-UniRule"/>
</dbReference>
<sequence>MGKKLNLIDLTIEELEEALISMGQPKFRAKQIFQWCHKGVMSIDEMTNISKDLRQALKERFRFDRIKIRNRLISNIDGTVKYVLEYADGNIIESVLMSYKHGFTACISSQAGCKMGCKFCASTGIDFGRNLTGGEMVDQILTIERDQGVRVGNVVIMGIGEPLDNYENLIKFLKLVNHKEGLNIGLRHISVSTCGLVPQIIKLAGENLPVTLSISLHAPNNEIREKIMPVNKAYSIDKLIEACKIYTEVTGRRITFEYAMVSDLNDSPENAKELSQRLKGMLCHVNLIPVNSIEGNEFRRARMDKIQKFKNILEKHGIETTVRRELGSDIDAACGQLRKSITDGLRKQEI</sequence>
<keyword evidence="5 13" id="KW-0489">Methyltransferase</keyword>
<dbReference type="SUPFAM" id="SSF102114">
    <property type="entry name" value="Radical SAM enzymes"/>
    <property type="match status" value="1"/>
</dbReference>
<keyword evidence="11 13" id="KW-0411">Iron-sulfur</keyword>
<comment type="caution">
    <text evidence="15">The sequence shown here is derived from an EMBL/GenBank/DDBJ whole genome shotgun (WGS) entry which is preliminary data.</text>
</comment>
<dbReference type="STRING" id="398512.Bccel_3405"/>
<comment type="cofactor">
    <cofactor evidence="13">
        <name>[4Fe-4S] cluster</name>
        <dbReference type="ChEBI" id="CHEBI:49883"/>
    </cofactor>
    <text evidence="13">Binds 1 [4Fe-4S] cluster. The cluster is coordinated with 3 cysteines and an exchangeable S-adenosyl-L-methionine.</text>
</comment>
<evidence type="ECO:0000256" key="3">
    <source>
        <dbReference type="ARBA" id="ARBA00022490"/>
    </source>
</evidence>
<evidence type="ECO:0000256" key="8">
    <source>
        <dbReference type="ARBA" id="ARBA00022694"/>
    </source>
</evidence>
<dbReference type="eggNOG" id="COG0820">
    <property type="taxonomic scope" value="Bacteria"/>
</dbReference>
<evidence type="ECO:0000256" key="11">
    <source>
        <dbReference type="ARBA" id="ARBA00023014"/>
    </source>
</evidence>
<dbReference type="PROSITE" id="PS51918">
    <property type="entry name" value="RADICAL_SAM"/>
    <property type="match status" value="1"/>
</dbReference>
<feature type="binding site" evidence="13">
    <location>
        <position position="192"/>
    </location>
    <ligand>
        <name>S-adenosyl-L-methionine</name>
        <dbReference type="ChEBI" id="CHEBI:59789"/>
    </ligand>
</feature>
<dbReference type="CDD" id="cd01335">
    <property type="entry name" value="Radical_SAM"/>
    <property type="match status" value="1"/>
</dbReference>
<dbReference type="PATRIC" id="fig|398512.5.peg.3564"/>
<dbReference type="GO" id="GO:0070475">
    <property type="term" value="P:rRNA base methylation"/>
    <property type="evidence" value="ECO:0007669"/>
    <property type="project" value="UniProtKB-UniRule"/>
</dbReference>
<dbReference type="Proteomes" id="UP000036923">
    <property type="component" value="Unassembled WGS sequence"/>
</dbReference>
<dbReference type="GO" id="GO:0019843">
    <property type="term" value="F:rRNA binding"/>
    <property type="evidence" value="ECO:0007669"/>
    <property type="project" value="UniProtKB-UniRule"/>
</dbReference>
<evidence type="ECO:0000313" key="16">
    <source>
        <dbReference type="Proteomes" id="UP000036923"/>
    </source>
</evidence>
<dbReference type="SMART" id="SM00729">
    <property type="entry name" value="Elp3"/>
    <property type="match status" value="1"/>
</dbReference>
<gene>
    <name evidence="13" type="primary">rlmN</name>
    <name evidence="15" type="ORF">Bccel_3405</name>
</gene>
<reference evidence="16" key="1">
    <citation type="submission" date="2015-07" db="EMBL/GenBank/DDBJ databases">
        <title>Near-Complete Genome Sequence of the Cellulolytic Bacterium Bacteroides (Pseudobacteroides) cellulosolvens ATCC 35603.</title>
        <authorList>
            <person name="Dassa B."/>
            <person name="Utturkar S.M."/>
            <person name="Klingeman D.M."/>
            <person name="Hurt R.A."/>
            <person name="Keller M."/>
            <person name="Xu J."/>
            <person name="Reddy Y.H.K."/>
            <person name="Borovok I."/>
            <person name="Grinberg I.R."/>
            <person name="Lamed R."/>
            <person name="Zhivin O."/>
            <person name="Bayer E.A."/>
            <person name="Brown S.D."/>
        </authorList>
    </citation>
    <scope>NUCLEOTIDE SEQUENCE [LARGE SCALE GENOMIC DNA]</scope>
    <source>
        <strain evidence="16">DSM 2933</strain>
    </source>
</reference>
<dbReference type="FunFam" id="3.20.20.70:FF:000014">
    <property type="entry name" value="Probable dual-specificity RNA methyltransferase RlmN"/>
    <property type="match status" value="1"/>
</dbReference>
<keyword evidence="8 13" id="KW-0819">tRNA processing</keyword>
<dbReference type="GO" id="GO:0000049">
    <property type="term" value="F:tRNA binding"/>
    <property type="evidence" value="ECO:0007669"/>
    <property type="project" value="UniProtKB-UniRule"/>
</dbReference>
<dbReference type="GO" id="GO:0030488">
    <property type="term" value="P:tRNA methylation"/>
    <property type="evidence" value="ECO:0007669"/>
    <property type="project" value="UniProtKB-UniRule"/>
</dbReference>
<keyword evidence="9 13" id="KW-0479">Metal-binding</keyword>
<evidence type="ECO:0000256" key="12">
    <source>
        <dbReference type="ARBA" id="ARBA00023157"/>
    </source>
</evidence>
<feature type="active site" description="Proton acceptor" evidence="13">
    <location>
        <position position="93"/>
    </location>
</feature>
<dbReference type="HAMAP" id="MF_01849">
    <property type="entry name" value="RNA_methyltr_RlmN"/>
    <property type="match status" value="1"/>
</dbReference>
<dbReference type="EMBL" id="LGTC01000001">
    <property type="protein sequence ID" value="KNY28134.1"/>
    <property type="molecule type" value="Genomic_DNA"/>
</dbReference>
<feature type="binding site" evidence="13">
    <location>
        <begin position="160"/>
        <end position="161"/>
    </location>
    <ligand>
        <name>S-adenosyl-L-methionine</name>
        <dbReference type="ChEBI" id="CHEBI:59789"/>
    </ligand>
</feature>
<dbReference type="GO" id="GO:0046872">
    <property type="term" value="F:metal ion binding"/>
    <property type="evidence" value="ECO:0007669"/>
    <property type="project" value="UniProtKB-KW"/>
</dbReference>
<dbReference type="InterPro" id="IPR058240">
    <property type="entry name" value="rSAM_sf"/>
</dbReference>
<keyword evidence="6 13" id="KW-0808">Transferase</keyword>
<dbReference type="PIRSF" id="PIRSF006004">
    <property type="entry name" value="CHP00048"/>
    <property type="match status" value="1"/>
</dbReference>
<dbReference type="InterPro" id="IPR040072">
    <property type="entry name" value="Methyltransferase_A"/>
</dbReference>
<dbReference type="InterPro" id="IPR007197">
    <property type="entry name" value="rSAM"/>
</dbReference>
<keyword evidence="12 13" id="KW-1015">Disulfide bond</keyword>
<organism evidence="15 16">
    <name type="scientific">Pseudobacteroides cellulosolvens ATCC 35603 = DSM 2933</name>
    <dbReference type="NCBI Taxonomy" id="398512"/>
    <lineage>
        <taxon>Bacteria</taxon>
        <taxon>Bacillati</taxon>
        <taxon>Bacillota</taxon>
        <taxon>Clostridia</taxon>
        <taxon>Eubacteriales</taxon>
        <taxon>Oscillospiraceae</taxon>
        <taxon>Pseudobacteroides</taxon>
    </lineage>
</organism>
<dbReference type="InterPro" id="IPR013785">
    <property type="entry name" value="Aldolase_TIM"/>
</dbReference>
<dbReference type="SFLD" id="SFLDS00029">
    <property type="entry name" value="Radical_SAM"/>
    <property type="match status" value="1"/>
</dbReference>
<dbReference type="Pfam" id="PF04055">
    <property type="entry name" value="Radical_SAM"/>
    <property type="match status" value="1"/>
</dbReference>
<dbReference type="SFLD" id="SFLDF00275">
    <property type="entry name" value="adenosine_C2_methyltransferase"/>
    <property type="match status" value="1"/>
</dbReference>
<dbReference type="InterPro" id="IPR004383">
    <property type="entry name" value="rRNA_lsu_MTrfase_RlmN/Cfr"/>
</dbReference>
<feature type="binding site" evidence="13">
    <location>
        <position position="113"/>
    </location>
    <ligand>
        <name>[4Fe-4S] cluster</name>
        <dbReference type="ChEBI" id="CHEBI:49883"/>
        <note>4Fe-4S-S-AdoMet</note>
    </ligand>
</feature>
<evidence type="ECO:0000256" key="2">
    <source>
        <dbReference type="ARBA" id="ARBA00022485"/>
    </source>
</evidence>
<dbReference type="InterPro" id="IPR006638">
    <property type="entry name" value="Elp3/MiaA/NifB-like_rSAM"/>
</dbReference>
<evidence type="ECO:0000256" key="7">
    <source>
        <dbReference type="ARBA" id="ARBA00022691"/>
    </source>
</evidence>
<feature type="domain" description="Radical SAM core" evidence="14">
    <location>
        <begin position="99"/>
        <end position="329"/>
    </location>
</feature>
<dbReference type="NCBIfam" id="TIGR00048">
    <property type="entry name" value="rRNA_mod_RlmN"/>
    <property type="match status" value="1"/>
</dbReference>
<comment type="caution">
    <text evidence="13">Lacks conserved residue(s) required for the propagation of feature annotation.</text>
</comment>
<dbReference type="RefSeq" id="WP_036939175.1">
    <property type="nucleotide sequence ID" value="NZ_JQKC01000008.1"/>
</dbReference>
<dbReference type="OrthoDB" id="9793973at2"/>
<dbReference type="PANTHER" id="PTHR30544:SF5">
    <property type="entry name" value="RADICAL SAM CORE DOMAIN-CONTAINING PROTEIN"/>
    <property type="match status" value="1"/>
</dbReference>
<name>A0A0L6JQR4_9FIRM</name>
<comment type="miscellaneous">
    <text evidence="13">Reaction proceeds by a ping-pong mechanism involving intermediate methylation of a conserved cysteine residue.</text>
</comment>
<evidence type="ECO:0000313" key="15">
    <source>
        <dbReference type="EMBL" id="KNY28134.1"/>
    </source>
</evidence>
<dbReference type="Gene3D" id="1.10.150.530">
    <property type="match status" value="1"/>
</dbReference>
<dbReference type="PANTHER" id="PTHR30544">
    <property type="entry name" value="23S RRNA METHYLTRANSFERASE"/>
    <property type="match status" value="1"/>
</dbReference>
<protein>
    <recommendedName>
        <fullName evidence="13">Probable dual-specificity RNA methyltransferase RlmN</fullName>
        <ecNumber evidence="13">2.1.1.192</ecNumber>
    </recommendedName>
    <alternativeName>
        <fullName evidence="13">23S rRNA (adenine(2503)-C(2))-methyltransferase</fullName>
    </alternativeName>
    <alternativeName>
        <fullName evidence="13">23S rRNA m2A2503 methyltransferase</fullName>
    </alternativeName>
    <alternativeName>
        <fullName evidence="13">Ribosomal RNA large subunit methyltransferase N</fullName>
    </alternativeName>
    <alternativeName>
        <fullName evidence="13">tRNA (adenine(37)-C(2))-methyltransferase</fullName>
    </alternativeName>
    <alternativeName>
        <fullName evidence="13">tRNA m2A37 methyltransferase</fullName>
    </alternativeName>
</protein>
<dbReference type="Pfam" id="PF21016">
    <property type="entry name" value="RlmN_N"/>
    <property type="match status" value="1"/>
</dbReference>
<keyword evidence="4 13" id="KW-0698">rRNA processing</keyword>
<evidence type="ECO:0000256" key="5">
    <source>
        <dbReference type="ARBA" id="ARBA00022603"/>
    </source>
</evidence>
<keyword evidence="16" id="KW-1185">Reference proteome</keyword>
<comment type="catalytic activity">
    <reaction evidence="13">
        <text>adenosine(2503) in 23S rRNA + 2 reduced [2Fe-2S]-[ferredoxin] + 2 S-adenosyl-L-methionine = 2-methyladenosine(2503) in 23S rRNA + 5'-deoxyadenosine + L-methionine + 2 oxidized [2Fe-2S]-[ferredoxin] + S-adenosyl-L-homocysteine</text>
        <dbReference type="Rhea" id="RHEA:42916"/>
        <dbReference type="Rhea" id="RHEA-COMP:10000"/>
        <dbReference type="Rhea" id="RHEA-COMP:10001"/>
        <dbReference type="Rhea" id="RHEA-COMP:10152"/>
        <dbReference type="Rhea" id="RHEA-COMP:10282"/>
        <dbReference type="ChEBI" id="CHEBI:17319"/>
        <dbReference type="ChEBI" id="CHEBI:33737"/>
        <dbReference type="ChEBI" id="CHEBI:33738"/>
        <dbReference type="ChEBI" id="CHEBI:57844"/>
        <dbReference type="ChEBI" id="CHEBI:57856"/>
        <dbReference type="ChEBI" id="CHEBI:59789"/>
        <dbReference type="ChEBI" id="CHEBI:74411"/>
        <dbReference type="ChEBI" id="CHEBI:74497"/>
        <dbReference type="EC" id="2.1.1.192"/>
    </reaction>
</comment>
<dbReference type="AlphaFoldDB" id="A0A0L6JQR4"/>
<keyword evidence="2 13" id="KW-0004">4Fe-4S</keyword>
<feature type="binding site" evidence="13">
    <location>
        <begin position="215"/>
        <end position="217"/>
    </location>
    <ligand>
        <name>S-adenosyl-L-methionine</name>
        <dbReference type="ChEBI" id="CHEBI:59789"/>
    </ligand>
</feature>
<feature type="active site" description="S-methylcysteine intermediate" evidence="13">
    <location>
        <position position="334"/>
    </location>
</feature>
<comment type="similarity">
    <text evidence="13">Belongs to the radical SAM superfamily. RlmN family.</text>
</comment>
<dbReference type="Gene3D" id="3.20.20.70">
    <property type="entry name" value="Aldolase class I"/>
    <property type="match status" value="1"/>
</dbReference>
<dbReference type="InterPro" id="IPR027492">
    <property type="entry name" value="RNA_MTrfase_RlmN"/>
</dbReference>
<dbReference type="EC" id="2.1.1.192" evidence="13"/>
<feature type="binding site" evidence="13">
    <location>
        <position position="120"/>
    </location>
    <ligand>
        <name>[4Fe-4S] cluster</name>
        <dbReference type="ChEBI" id="CHEBI:49883"/>
        <note>4Fe-4S-S-AdoMet</note>
    </ligand>
</feature>
<comment type="subcellular location">
    <subcellularLocation>
        <location evidence="1 13">Cytoplasm</location>
    </subcellularLocation>
</comment>
<dbReference type="GO" id="GO:0005737">
    <property type="term" value="C:cytoplasm"/>
    <property type="evidence" value="ECO:0007669"/>
    <property type="project" value="UniProtKB-SubCell"/>
</dbReference>
<feature type="binding site" evidence="13">
    <location>
        <position position="117"/>
    </location>
    <ligand>
        <name>[4Fe-4S] cluster</name>
        <dbReference type="ChEBI" id="CHEBI:49883"/>
        <note>4Fe-4S-S-AdoMet</note>
    </ligand>
</feature>
<comment type="function">
    <text evidence="13">Specifically methylates position 2 of adenine 2503 in 23S rRNA and position 2 of adenine 37 in tRNAs.</text>
</comment>
<dbReference type="GO" id="GO:0070040">
    <property type="term" value="F:rRNA (adenine(2503)-C2-)-methyltransferase activity"/>
    <property type="evidence" value="ECO:0007669"/>
    <property type="project" value="UniProtKB-UniRule"/>
</dbReference>
<keyword evidence="7 13" id="KW-0949">S-adenosyl-L-methionine</keyword>
<keyword evidence="3 13" id="KW-0963">Cytoplasm</keyword>
<evidence type="ECO:0000256" key="13">
    <source>
        <dbReference type="HAMAP-Rule" id="MF_01849"/>
    </source>
</evidence>
<evidence type="ECO:0000256" key="6">
    <source>
        <dbReference type="ARBA" id="ARBA00022679"/>
    </source>
</evidence>
<evidence type="ECO:0000259" key="14">
    <source>
        <dbReference type="PROSITE" id="PS51918"/>
    </source>
</evidence>
<evidence type="ECO:0000256" key="10">
    <source>
        <dbReference type="ARBA" id="ARBA00023004"/>
    </source>
</evidence>
<dbReference type="SFLD" id="SFLDG01062">
    <property type="entry name" value="methyltransferase_(Class_A)"/>
    <property type="match status" value="1"/>
</dbReference>
<proteinExistence type="inferred from homology"/>
<dbReference type="GO" id="GO:0051539">
    <property type="term" value="F:4 iron, 4 sulfur cluster binding"/>
    <property type="evidence" value="ECO:0007669"/>
    <property type="project" value="UniProtKB-UniRule"/>
</dbReference>
<dbReference type="InterPro" id="IPR048641">
    <property type="entry name" value="RlmN_N"/>
</dbReference>
<feature type="binding site" evidence="13">
    <location>
        <position position="291"/>
    </location>
    <ligand>
        <name>S-adenosyl-L-methionine</name>
        <dbReference type="ChEBI" id="CHEBI:59789"/>
    </ligand>
</feature>
<keyword evidence="10 13" id="KW-0408">Iron</keyword>
<evidence type="ECO:0000256" key="1">
    <source>
        <dbReference type="ARBA" id="ARBA00004496"/>
    </source>
</evidence>
<evidence type="ECO:0000256" key="4">
    <source>
        <dbReference type="ARBA" id="ARBA00022552"/>
    </source>
</evidence>
<evidence type="ECO:0000256" key="9">
    <source>
        <dbReference type="ARBA" id="ARBA00022723"/>
    </source>
</evidence>
<comment type="catalytic activity">
    <reaction evidence="13">
        <text>adenosine(37) in tRNA + 2 reduced [2Fe-2S]-[ferredoxin] + 2 S-adenosyl-L-methionine = 2-methyladenosine(37) in tRNA + 5'-deoxyadenosine + L-methionine + 2 oxidized [2Fe-2S]-[ferredoxin] + S-adenosyl-L-homocysteine</text>
        <dbReference type="Rhea" id="RHEA:43332"/>
        <dbReference type="Rhea" id="RHEA-COMP:10000"/>
        <dbReference type="Rhea" id="RHEA-COMP:10001"/>
        <dbReference type="Rhea" id="RHEA-COMP:10162"/>
        <dbReference type="Rhea" id="RHEA-COMP:10485"/>
        <dbReference type="ChEBI" id="CHEBI:17319"/>
        <dbReference type="ChEBI" id="CHEBI:33737"/>
        <dbReference type="ChEBI" id="CHEBI:33738"/>
        <dbReference type="ChEBI" id="CHEBI:57844"/>
        <dbReference type="ChEBI" id="CHEBI:57856"/>
        <dbReference type="ChEBI" id="CHEBI:59789"/>
        <dbReference type="ChEBI" id="CHEBI:74411"/>
        <dbReference type="ChEBI" id="CHEBI:74497"/>
        <dbReference type="EC" id="2.1.1.192"/>
    </reaction>
</comment>
<accession>A0A0L6JQR4</accession>